<dbReference type="InterPro" id="IPR050923">
    <property type="entry name" value="Cell_Proc_Reg/RNA_Proc"/>
</dbReference>
<dbReference type="PROSITE" id="PS50006">
    <property type="entry name" value="FHA_DOMAIN"/>
    <property type="match status" value="1"/>
</dbReference>
<dbReference type="PANTHER" id="PTHR23308">
    <property type="entry name" value="NUCLEAR INHIBITOR OF PROTEIN PHOSPHATASE-1"/>
    <property type="match status" value="1"/>
</dbReference>
<feature type="compositionally biased region" description="Pro residues" evidence="1">
    <location>
        <begin position="287"/>
        <end position="296"/>
    </location>
</feature>
<feature type="region of interest" description="Disordered" evidence="1">
    <location>
        <begin position="281"/>
        <end position="308"/>
    </location>
</feature>
<feature type="region of interest" description="Disordered" evidence="1">
    <location>
        <begin position="118"/>
        <end position="161"/>
    </location>
</feature>
<evidence type="ECO:0000256" key="1">
    <source>
        <dbReference type="SAM" id="MobiDB-lite"/>
    </source>
</evidence>
<dbReference type="OrthoDB" id="273564at2"/>
<dbReference type="NCBIfam" id="TIGR03354">
    <property type="entry name" value="VI_FHA"/>
    <property type="match status" value="1"/>
</dbReference>
<dbReference type="SUPFAM" id="SSF49879">
    <property type="entry name" value="SMAD/FHA domain"/>
    <property type="match status" value="1"/>
</dbReference>
<dbReference type="KEGG" id="aace:A0U92_00575"/>
<evidence type="ECO:0000313" key="4">
    <source>
        <dbReference type="Proteomes" id="UP000188937"/>
    </source>
</evidence>
<dbReference type="Proteomes" id="UP000188937">
    <property type="component" value="Chromosome"/>
</dbReference>
<dbReference type="EMBL" id="CP014692">
    <property type="protein sequence ID" value="AQS83499.1"/>
    <property type="molecule type" value="Genomic_DNA"/>
</dbReference>
<evidence type="ECO:0000313" key="3">
    <source>
        <dbReference type="EMBL" id="AQS83499.1"/>
    </source>
</evidence>
<dbReference type="STRING" id="435.A0U92_00575"/>
<dbReference type="SMART" id="SM00240">
    <property type="entry name" value="FHA"/>
    <property type="match status" value="1"/>
</dbReference>
<dbReference type="InterPro" id="IPR046883">
    <property type="entry name" value="T6SS_FHA_C"/>
</dbReference>
<dbReference type="Pfam" id="PF00498">
    <property type="entry name" value="FHA"/>
    <property type="match status" value="1"/>
</dbReference>
<keyword evidence="4" id="KW-1185">Reference proteome</keyword>
<sequence>MTEGRGQGILMTTLTLKVITTPGGARGENRTVTGRKFTIGRDPACDLCLSDASRVLSKKHCSIERHGDRWDLVDTSTNGTFINQDTTPLRKASRELRNRDSIEIGGYRFEVLIGDDEPLSPSAAPVSRNLPSSRYEDDRSIGSAFLSPEPEGSDGVADMGEVDPFLSQDVSINVLPKADDTPVMHDPGLLHMPCVPPRVVSEQIGDDWDQDPELGAGHEEPLAPLSGPAETGHSSLHDNPFAGEEDLSDLLPEENGHSVAAPRVDMTSRHDSEEDLIASLSHEPASPGLPPQPEVQPVPHQNDERNGSQEAADDLLGAFLYGAGLKGGDLRDFTSDTMEELGRTFRAMIHGLRQIMIARATIKGEFRIEQTMIQASGNNPLKFSANDDDALLALIGIGRNSGMLPSDAIGEALNDMRTHEFAVLRAMQDAIGALLARVDPARFREDAGSRFLDFCPDNNNGRAFRQYEEHHRRTVAALSDDFDSAFGKAFARSYEKAIMKADDALQKSDMRGRKSAYDGERS</sequence>
<dbReference type="InterPro" id="IPR017735">
    <property type="entry name" value="T6SS_FHA"/>
</dbReference>
<dbReference type="InterPro" id="IPR000253">
    <property type="entry name" value="FHA_dom"/>
</dbReference>
<organism evidence="3 4">
    <name type="scientific">Acetobacter aceti</name>
    <dbReference type="NCBI Taxonomy" id="435"/>
    <lineage>
        <taxon>Bacteria</taxon>
        <taxon>Pseudomonadati</taxon>
        <taxon>Pseudomonadota</taxon>
        <taxon>Alphaproteobacteria</taxon>
        <taxon>Acetobacterales</taxon>
        <taxon>Acetobacteraceae</taxon>
        <taxon>Acetobacter</taxon>
        <taxon>Acetobacter subgen. Acetobacter</taxon>
    </lineage>
</organism>
<protein>
    <recommendedName>
        <fullName evidence="2">FHA domain-containing protein</fullName>
    </recommendedName>
</protein>
<reference evidence="3 4" key="1">
    <citation type="submission" date="2016-03" db="EMBL/GenBank/DDBJ databases">
        <title>Acetic acid bacteria sequencing.</title>
        <authorList>
            <person name="Brandt J."/>
            <person name="Jakob F."/>
            <person name="Vogel R.F."/>
        </authorList>
    </citation>
    <scope>NUCLEOTIDE SEQUENCE [LARGE SCALE GENOMIC DNA]</scope>
    <source>
        <strain evidence="3 4">TMW2.1153</strain>
    </source>
</reference>
<accession>A0A1U9KCN7</accession>
<proteinExistence type="predicted"/>
<dbReference type="InterPro" id="IPR008984">
    <property type="entry name" value="SMAD_FHA_dom_sf"/>
</dbReference>
<gene>
    <name evidence="3" type="ORF">A0U92_00575</name>
</gene>
<name>A0A1U9KCN7_ACEAC</name>
<dbReference type="CDD" id="cd00060">
    <property type="entry name" value="FHA"/>
    <property type="match status" value="1"/>
</dbReference>
<dbReference type="Pfam" id="PF20232">
    <property type="entry name" value="T6SS_FHA_C"/>
    <property type="match status" value="1"/>
</dbReference>
<feature type="domain" description="FHA" evidence="2">
    <location>
        <begin position="37"/>
        <end position="87"/>
    </location>
</feature>
<dbReference type="Gene3D" id="2.60.200.20">
    <property type="match status" value="1"/>
</dbReference>
<evidence type="ECO:0000259" key="2">
    <source>
        <dbReference type="PROSITE" id="PS50006"/>
    </source>
</evidence>
<dbReference type="AlphaFoldDB" id="A0A1U9KCN7"/>
<feature type="region of interest" description="Disordered" evidence="1">
    <location>
        <begin position="205"/>
        <end position="249"/>
    </location>
</feature>